<feature type="transmembrane region" description="Helical" evidence="1">
    <location>
        <begin position="147"/>
        <end position="169"/>
    </location>
</feature>
<feature type="transmembrane region" description="Helical" evidence="1">
    <location>
        <begin position="293"/>
        <end position="309"/>
    </location>
</feature>
<feature type="transmembrane region" description="Helical" evidence="1">
    <location>
        <begin position="181"/>
        <end position="202"/>
    </location>
</feature>
<sequence>MKYLSLALLALAVIFFQAHIPLWRGHLEVDVWNYFLRVEHFFKYRTFFDAPGIEILPATSLFLLLPAFIAGLAPFLYVNYLNAFFIIILAILGLQLYLTRRRPLIQRLTLPFALVFLGPIILFRFEALAALLVAASLVLFVQKKPPLSAFVLGLATAVKVYPVIILPYLMLLTYSKKNPKAAIAFLLYYLQAILLSLIPYLYLGGRLDDIGAGLSFHALKYVSIESVPGSLLTGWSLLTAGRPLPLLGGYGVWGVDSPLVDAVGLAWFNRFWFLPVILFYWYLYRRPKLRQKLSFALVFCLILVFLLFSKNLHAQYLWWFVSLFPFFRLTGSQAKNDYFVLFGLTLVALLLNQNVYPVLYTPFLEDFYSAGRSLPIYYLMLLRNLTLITLLILSLRAVFVRKSLS</sequence>
<dbReference type="AlphaFoldDB" id="A0A0G1U6F9"/>
<name>A0A0G1U6F9_9BACT</name>
<reference evidence="2 3" key="1">
    <citation type="journal article" date="2015" name="Nature">
        <title>rRNA introns, odd ribosomes, and small enigmatic genomes across a large radiation of phyla.</title>
        <authorList>
            <person name="Brown C.T."/>
            <person name="Hug L.A."/>
            <person name="Thomas B.C."/>
            <person name="Sharon I."/>
            <person name="Castelle C.J."/>
            <person name="Singh A."/>
            <person name="Wilkins M.J."/>
            <person name="Williams K.H."/>
            <person name="Banfield J.F."/>
        </authorList>
    </citation>
    <scope>NUCLEOTIDE SEQUENCE [LARGE SCALE GENOMIC DNA]</scope>
</reference>
<evidence type="ECO:0000313" key="2">
    <source>
        <dbReference type="EMBL" id="KKU61843.1"/>
    </source>
</evidence>
<dbReference type="Proteomes" id="UP000033860">
    <property type="component" value="Unassembled WGS sequence"/>
</dbReference>
<feature type="transmembrane region" description="Helical" evidence="1">
    <location>
        <begin position="110"/>
        <end position="141"/>
    </location>
</feature>
<dbReference type="EMBL" id="LCNT01000001">
    <property type="protein sequence ID" value="KKU61843.1"/>
    <property type="molecule type" value="Genomic_DNA"/>
</dbReference>
<keyword evidence="1" id="KW-1133">Transmembrane helix</keyword>
<feature type="transmembrane region" description="Helical" evidence="1">
    <location>
        <begin position="262"/>
        <end position="281"/>
    </location>
</feature>
<evidence type="ECO:0000256" key="1">
    <source>
        <dbReference type="SAM" id="Phobius"/>
    </source>
</evidence>
<proteinExistence type="predicted"/>
<feature type="transmembrane region" description="Helical" evidence="1">
    <location>
        <begin position="80"/>
        <end position="98"/>
    </location>
</feature>
<feature type="transmembrane region" description="Helical" evidence="1">
    <location>
        <begin position="338"/>
        <end position="356"/>
    </location>
</feature>
<organism evidence="2 3">
    <name type="scientific">Candidatus Beckwithbacteria bacterium GW2011_GWB1_47_15</name>
    <dbReference type="NCBI Taxonomy" id="1618371"/>
    <lineage>
        <taxon>Bacteria</taxon>
        <taxon>Candidatus Beckwithiibacteriota</taxon>
    </lineage>
</organism>
<keyword evidence="1" id="KW-0472">Membrane</keyword>
<comment type="caution">
    <text evidence="2">The sequence shown here is derived from an EMBL/GenBank/DDBJ whole genome shotgun (WGS) entry which is preliminary data.</text>
</comment>
<feature type="transmembrane region" description="Helical" evidence="1">
    <location>
        <begin position="376"/>
        <end position="399"/>
    </location>
</feature>
<protein>
    <submittedName>
        <fullName evidence="2">Integral membrane protein</fullName>
    </submittedName>
</protein>
<accession>A0A0G1U6F9</accession>
<keyword evidence="1" id="KW-0812">Transmembrane</keyword>
<evidence type="ECO:0000313" key="3">
    <source>
        <dbReference type="Proteomes" id="UP000033860"/>
    </source>
</evidence>
<gene>
    <name evidence="2" type="ORF">UX85_C0001G0057</name>
</gene>